<dbReference type="EMBL" id="SZPQ01000063">
    <property type="protein sequence ID" value="TKI02738.1"/>
    <property type="molecule type" value="Genomic_DNA"/>
</dbReference>
<proteinExistence type="predicted"/>
<sequence length="120" mass="12012">MPQNPMLINPALNAANVGTPLRVDAYGALKSSAGGDTPHYNIAASTVVKATAGRLVRVNVLVAGSAAGNAYDTNVAANAAAANLIAVIPNTVGQIIIDWPCATGITIIPGTGQTVSVSYL</sequence>
<comment type="caution">
    <text evidence="1">The sequence shown here is derived from an EMBL/GenBank/DDBJ whole genome shotgun (WGS) entry which is preliminary data.</text>
</comment>
<accession>A0ABY2SEB8</accession>
<gene>
    <name evidence="1" type="ORF">FCN80_24155</name>
</gene>
<dbReference type="Proteomes" id="UP000305202">
    <property type="component" value="Unassembled WGS sequence"/>
</dbReference>
<reference evidence="1 2" key="1">
    <citation type="submission" date="2019-04" db="EMBL/GenBank/DDBJ databases">
        <authorList>
            <person name="Li M."/>
            <person name="Gao C."/>
        </authorList>
    </citation>
    <scope>NUCLEOTIDE SEQUENCE [LARGE SCALE GENOMIC DNA]</scope>
    <source>
        <strain evidence="1 2">BGMRC 2031</strain>
    </source>
</reference>
<name>A0ABY2SEB8_9HYPH</name>
<dbReference type="RefSeq" id="WP_136992876.1">
    <property type="nucleotide sequence ID" value="NZ_SZPQ01000063.1"/>
</dbReference>
<evidence type="ECO:0000313" key="1">
    <source>
        <dbReference type="EMBL" id="TKI02738.1"/>
    </source>
</evidence>
<evidence type="ECO:0000313" key="2">
    <source>
        <dbReference type="Proteomes" id="UP000305202"/>
    </source>
</evidence>
<organism evidence="1 2">
    <name type="scientific">Martelella alba</name>
    <dbReference type="NCBI Taxonomy" id="2590451"/>
    <lineage>
        <taxon>Bacteria</taxon>
        <taxon>Pseudomonadati</taxon>
        <taxon>Pseudomonadota</taxon>
        <taxon>Alphaproteobacteria</taxon>
        <taxon>Hyphomicrobiales</taxon>
        <taxon>Aurantimonadaceae</taxon>
        <taxon>Martelella</taxon>
    </lineage>
</organism>
<keyword evidence="2" id="KW-1185">Reference proteome</keyword>
<protein>
    <submittedName>
        <fullName evidence="1">Uncharacterized protein</fullName>
    </submittedName>
</protein>